<dbReference type="OrthoDB" id="9808095at2"/>
<feature type="binding site" evidence="10">
    <location>
        <position position="249"/>
    </location>
    <ligand>
        <name>substrate</name>
    </ligand>
</feature>
<evidence type="ECO:0000313" key="13">
    <source>
        <dbReference type="EMBL" id="ASK78631.1"/>
    </source>
</evidence>
<dbReference type="HAMAP" id="MF_00219">
    <property type="entry name" value="PyrC_classII"/>
    <property type="match status" value="1"/>
</dbReference>
<comment type="pathway">
    <text evidence="2 10 11">Pyrimidine metabolism; UMP biosynthesis via de novo pathway; (S)-dihydroorotate from bicarbonate: step 3/3.</text>
</comment>
<dbReference type="NCBIfam" id="TIGR00856">
    <property type="entry name" value="pyrC_dimer"/>
    <property type="match status" value="1"/>
</dbReference>
<evidence type="ECO:0000256" key="6">
    <source>
        <dbReference type="ARBA" id="ARBA00022801"/>
    </source>
</evidence>
<organism evidence="13 14">
    <name type="scientific">Paraphotobacterium marinum</name>
    <dbReference type="NCBI Taxonomy" id="1755811"/>
    <lineage>
        <taxon>Bacteria</taxon>
        <taxon>Pseudomonadati</taxon>
        <taxon>Pseudomonadota</taxon>
        <taxon>Gammaproteobacteria</taxon>
        <taxon>Vibrionales</taxon>
        <taxon>Vibrionaceae</taxon>
        <taxon>Paraphotobacterium</taxon>
    </lineage>
</organism>
<sequence>MNKLIITRPDDWHIHLRDDDFLEQTVKDISRYMSRAIVMPNLVPPIINSKMAQDYKKRIMAHAENKFNPLMTLYLTDNTTVKDIEEAIKDPHVFAVKLYPAGATTNSSSGVTNIKNIYPLLEIMEKAKFPLLLHGEVTSNDIDIYDREKAFIDKHLIPTRKKFPNLKIVLEHITTKDAVEYVLSQKKNTAATITAHHLMFNRNDMLVGGLKPHLYCLPILKRDIHQNALITAATSGDSRFFLGTDSAPHAKHKKESSCCGAGSYTAHASLELYAEIFEEKNALQHLEAFASFNGPDFYNLPRNKDKITLVKENWLVPDHLPFGDTILKPIRANENISWKVLD</sequence>
<comment type="similarity">
    <text evidence="3 10 11">Belongs to the metallo-dependent hydrolases superfamily. DHOase family. Class II DHOase subfamily.</text>
</comment>
<dbReference type="Gene3D" id="3.20.20.140">
    <property type="entry name" value="Metal-dependent hydrolases"/>
    <property type="match status" value="1"/>
</dbReference>
<dbReference type="RefSeq" id="WP_089073539.1">
    <property type="nucleotide sequence ID" value="NZ_CBCSAM010000001.1"/>
</dbReference>
<evidence type="ECO:0000256" key="3">
    <source>
        <dbReference type="ARBA" id="ARBA00005631"/>
    </source>
</evidence>
<gene>
    <name evidence="10" type="primary">pyrC</name>
    <name evidence="13" type="ORF">CF386_06245</name>
</gene>
<feature type="binding site" evidence="10">
    <location>
        <position position="172"/>
    </location>
    <ligand>
        <name>Zn(2+)</name>
        <dbReference type="ChEBI" id="CHEBI:29105"/>
        <label>2</label>
    </ligand>
</feature>
<comment type="cofactor">
    <cofactor evidence="10 11">
        <name>Zn(2+)</name>
        <dbReference type="ChEBI" id="CHEBI:29105"/>
    </cofactor>
    <text evidence="10 11">Binds 2 Zn(2+) ions per subunit.</text>
</comment>
<dbReference type="PIRSF" id="PIRSF001237">
    <property type="entry name" value="DHOdimr"/>
    <property type="match status" value="1"/>
</dbReference>
<evidence type="ECO:0000256" key="8">
    <source>
        <dbReference type="ARBA" id="ARBA00022975"/>
    </source>
</evidence>
<feature type="binding site" evidence="10">
    <location>
        <position position="261"/>
    </location>
    <ligand>
        <name>substrate</name>
    </ligand>
</feature>
<dbReference type="InterPro" id="IPR004721">
    <property type="entry name" value="DHOdimr"/>
</dbReference>
<feature type="binding site" evidence="10">
    <location>
        <position position="217"/>
    </location>
    <ligand>
        <name>substrate</name>
    </ligand>
</feature>
<evidence type="ECO:0000256" key="1">
    <source>
        <dbReference type="ARBA" id="ARBA00002368"/>
    </source>
</evidence>
<dbReference type="GO" id="GO:0004151">
    <property type="term" value="F:dihydroorotase activity"/>
    <property type="evidence" value="ECO:0007669"/>
    <property type="project" value="UniProtKB-UniRule"/>
</dbReference>
<feature type="active site" evidence="10">
    <location>
        <position position="245"/>
    </location>
</feature>
<keyword evidence="5 10" id="KW-0479">Metal-binding</keyword>
<dbReference type="EC" id="3.5.2.3" evidence="4 10"/>
<dbReference type="AlphaFoldDB" id="A0A220VEB6"/>
<dbReference type="PROSITE" id="PS00483">
    <property type="entry name" value="DIHYDROOROTASE_2"/>
    <property type="match status" value="1"/>
</dbReference>
<accession>A0A220VEB6</accession>
<evidence type="ECO:0000256" key="9">
    <source>
        <dbReference type="ARBA" id="ARBA00048492"/>
    </source>
</evidence>
<comment type="catalytic activity">
    <reaction evidence="9 10 11">
        <text>(S)-dihydroorotate + H2O = N-carbamoyl-L-aspartate + H(+)</text>
        <dbReference type="Rhea" id="RHEA:24296"/>
        <dbReference type="ChEBI" id="CHEBI:15377"/>
        <dbReference type="ChEBI" id="CHEBI:15378"/>
        <dbReference type="ChEBI" id="CHEBI:30864"/>
        <dbReference type="ChEBI" id="CHEBI:32814"/>
        <dbReference type="EC" id="3.5.2.3"/>
    </reaction>
</comment>
<evidence type="ECO:0000256" key="2">
    <source>
        <dbReference type="ARBA" id="ARBA00004880"/>
    </source>
</evidence>
<protein>
    <recommendedName>
        <fullName evidence="4 10">Dihydroorotase</fullName>
        <shortName evidence="10">DHOase</shortName>
        <ecNumber evidence="4 10">3.5.2.3</ecNumber>
    </recommendedName>
</protein>
<feature type="binding site" evidence="10">
    <location>
        <position position="245"/>
    </location>
    <ligand>
        <name>Zn(2+)</name>
        <dbReference type="ChEBI" id="CHEBI:29105"/>
        <label>1</label>
    </ligand>
</feature>
<dbReference type="EMBL" id="CP022355">
    <property type="protein sequence ID" value="ASK78631.1"/>
    <property type="molecule type" value="Genomic_DNA"/>
</dbReference>
<evidence type="ECO:0000256" key="10">
    <source>
        <dbReference type="HAMAP-Rule" id="MF_00219"/>
    </source>
</evidence>
<keyword evidence="8 10" id="KW-0665">Pyrimidine biosynthesis</keyword>
<feature type="binding site" evidence="10">
    <location>
        <begin position="15"/>
        <end position="17"/>
    </location>
    <ligand>
        <name>substrate</name>
    </ligand>
</feature>
<feature type="binding site" evidence="10">
    <location>
        <position position="15"/>
    </location>
    <ligand>
        <name>Zn(2+)</name>
        <dbReference type="ChEBI" id="CHEBI:29105"/>
        <label>1</label>
    </ligand>
</feature>
<keyword evidence="14" id="KW-1185">Reference proteome</keyword>
<proteinExistence type="inferred from homology"/>
<keyword evidence="7 10" id="KW-0862">Zinc</keyword>
<dbReference type="GO" id="GO:0006207">
    <property type="term" value="P:'de novo' pyrimidine nucleobase biosynthetic process"/>
    <property type="evidence" value="ECO:0007669"/>
    <property type="project" value="TreeGrafter"/>
</dbReference>
<dbReference type="SUPFAM" id="SSF51556">
    <property type="entry name" value="Metallo-dependent hydrolases"/>
    <property type="match status" value="1"/>
</dbReference>
<dbReference type="CDD" id="cd01294">
    <property type="entry name" value="DHOase"/>
    <property type="match status" value="1"/>
</dbReference>
<dbReference type="GO" id="GO:0005829">
    <property type="term" value="C:cytosol"/>
    <property type="evidence" value="ECO:0007669"/>
    <property type="project" value="TreeGrafter"/>
</dbReference>
<dbReference type="Pfam" id="PF01979">
    <property type="entry name" value="Amidohydro_1"/>
    <property type="match status" value="1"/>
</dbReference>
<name>A0A220VEB6_9GAMM</name>
<evidence type="ECO:0000256" key="5">
    <source>
        <dbReference type="ARBA" id="ARBA00022723"/>
    </source>
</evidence>
<dbReference type="FunFam" id="3.20.20.140:FF:000006">
    <property type="entry name" value="Dihydroorotase"/>
    <property type="match status" value="1"/>
</dbReference>
<evidence type="ECO:0000256" key="7">
    <source>
        <dbReference type="ARBA" id="ARBA00022833"/>
    </source>
</evidence>
<dbReference type="GO" id="GO:0044205">
    <property type="term" value="P:'de novo' UMP biosynthetic process"/>
    <property type="evidence" value="ECO:0007669"/>
    <property type="project" value="UniProtKB-UniRule"/>
</dbReference>
<dbReference type="PANTHER" id="PTHR43137">
    <property type="entry name" value="DIHYDROOROTASE"/>
    <property type="match status" value="1"/>
</dbReference>
<feature type="modified residue" description="N6-carboxylysine" evidence="10">
    <location>
        <position position="97"/>
    </location>
</feature>
<evidence type="ECO:0000256" key="4">
    <source>
        <dbReference type="ARBA" id="ARBA00012860"/>
    </source>
</evidence>
<dbReference type="InterPro" id="IPR002195">
    <property type="entry name" value="Dihydroorotase_CS"/>
</dbReference>
<dbReference type="InterPro" id="IPR032466">
    <property type="entry name" value="Metal_Hydrolase"/>
</dbReference>
<dbReference type="Proteomes" id="UP000242175">
    <property type="component" value="Chromosome large"/>
</dbReference>
<feature type="binding site" evidence="10">
    <location>
        <position position="134"/>
    </location>
    <ligand>
        <name>substrate</name>
    </ligand>
</feature>
<feature type="binding site" description="via carbamate group" evidence="10">
    <location>
        <position position="97"/>
    </location>
    <ligand>
        <name>Zn(2+)</name>
        <dbReference type="ChEBI" id="CHEBI:29105"/>
        <label>1</label>
    </ligand>
</feature>
<reference evidence="13 14" key="1">
    <citation type="journal article" date="2016" name="Int. J. Syst. Evol. Microbiol.">
        <title>Paraphotobacterium marinum gen. nov., sp. nov., a member of the family Vibrionaceae, isolated from surface seawater.</title>
        <authorList>
            <person name="Huang Z."/>
            <person name="Dong C."/>
            <person name="Shao Z."/>
        </authorList>
    </citation>
    <scope>NUCLEOTIDE SEQUENCE [LARGE SCALE GENOMIC DNA]</scope>
    <source>
        <strain evidence="13 14">NSCS20N07D</strain>
    </source>
</reference>
<dbReference type="KEGG" id="pmai:CF386_06245"/>
<evidence type="ECO:0000259" key="12">
    <source>
        <dbReference type="Pfam" id="PF01979"/>
    </source>
</evidence>
<feature type="binding site" description="via carbamate group" evidence="10">
    <location>
        <position position="97"/>
    </location>
    <ligand>
        <name>Zn(2+)</name>
        <dbReference type="ChEBI" id="CHEBI:29105"/>
        <label>2</label>
    </ligand>
</feature>
<dbReference type="PANTHER" id="PTHR43137:SF1">
    <property type="entry name" value="DIHYDROOROTASE"/>
    <property type="match status" value="1"/>
</dbReference>
<dbReference type="GO" id="GO:0008270">
    <property type="term" value="F:zinc ion binding"/>
    <property type="evidence" value="ECO:0007669"/>
    <property type="project" value="UniProtKB-UniRule"/>
</dbReference>
<feature type="binding site" evidence="10">
    <location>
        <position position="134"/>
    </location>
    <ligand>
        <name>Zn(2+)</name>
        <dbReference type="ChEBI" id="CHEBI:29105"/>
        <label>2</label>
    </ligand>
</feature>
<comment type="subunit">
    <text evidence="10">Homodimer.</text>
</comment>
<comment type="function">
    <text evidence="1 10">Catalyzes the reversible cyclization of carbamoyl aspartate to dihydroorotate.</text>
</comment>
<evidence type="ECO:0000256" key="11">
    <source>
        <dbReference type="RuleBase" id="RU003440"/>
    </source>
</evidence>
<feature type="domain" description="Amidohydrolase-related" evidence="12">
    <location>
        <begin position="11"/>
        <end position="318"/>
    </location>
</feature>
<keyword evidence="6 10" id="KW-0378">Hydrolase</keyword>
<dbReference type="UniPathway" id="UPA00070">
    <property type="reaction ID" value="UER00117"/>
</dbReference>
<evidence type="ECO:0000313" key="14">
    <source>
        <dbReference type="Proteomes" id="UP000242175"/>
    </source>
</evidence>
<feature type="binding site" evidence="10">
    <location>
        <position position="41"/>
    </location>
    <ligand>
        <name>substrate</name>
    </ligand>
</feature>
<feature type="binding site" evidence="10">
    <location>
        <position position="13"/>
    </location>
    <ligand>
        <name>Zn(2+)</name>
        <dbReference type="ChEBI" id="CHEBI:29105"/>
        <label>1</label>
    </ligand>
</feature>
<dbReference type="InterPro" id="IPR006680">
    <property type="entry name" value="Amidohydro-rel"/>
</dbReference>